<proteinExistence type="predicted"/>
<name>A0A016S1Z3_9BILA</name>
<accession>A0A016S1Z3</accession>
<dbReference type="EMBL" id="JARK01001651">
    <property type="protein sequence ID" value="EYB84506.1"/>
    <property type="molecule type" value="Genomic_DNA"/>
</dbReference>
<dbReference type="Proteomes" id="UP000024635">
    <property type="component" value="Unassembled WGS sequence"/>
</dbReference>
<reference evidence="2" key="1">
    <citation type="journal article" date="2015" name="Nat. Genet.">
        <title>The genome and transcriptome of the zoonotic hookworm Ancylostoma ceylanicum identify infection-specific gene families.</title>
        <authorList>
            <person name="Schwarz E.M."/>
            <person name="Hu Y."/>
            <person name="Antoshechkin I."/>
            <person name="Miller M.M."/>
            <person name="Sternberg P.W."/>
            <person name="Aroian R.V."/>
        </authorList>
    </citation>
    <scope>NUCLEOTIDE SEQUENCE</scope>
    <source>
        <strain evidence="2">HY135</strain>
    </source>
</reference>
<keyword evidence="2" id="KW-1185">Reference proteome</keyword>
<sequence length="111" mass="12525">MLCRSTIDSLMLHLLRRVYGSILDEQNIVTVVQFIHTAIFCSDGSQPSDQEKSLREELAVRRALEFAQEEVKGVVMLFLSRCFTVSESSSCHHLCYECSIRRVGAEGSRGL</sequence>
<dbReference type="STRING" id="53326.A0A016S1Z3"/>
<evidence type="ECO:0000313" key="2">
    <source>
        <dbReference type="Proteomes" id="UP000024635"/>
    </source>
</evidence>
<organism evidence="1 2">
    <name type="scientific">Ancylostoma ceylanicum</name>
    <dbReference type="NCBI Taxonomy" id="53326"/>
    <lineage>
        <taxon>Eukaryota</taxon>
        <taxon>Metazoa</taxon>
        <taxon>Ecdysozoa</taxon>
        <taxon>Nematoda</taxon>
        <taxon>Chromadorea</taxon>
        <taxon>Rhabditida</taxon>
        <taxon>Rhabditina</taxon>
        <taxon>Rhabditomorpha</taxon>
        <taxon>Strongyloidea</taxon>
        <taxon>Ancylostomatidae</taxon>
        <taxon>Ancylostomatinae</taxon>
        <taxon>Ancylostoma</taxon>
    </lineage>
</organism>
<dbReference type="AlphaFoldDB" id="A0A016S1Z3"/>
<dbReference type="OrthoDB" id="5957963at2759"/>
<evidence type="ECO:0000313" key="1">
    <source>
        <dbReference type="EMBL" id="EYB84506.1"/>
    </source>
</evidence>
<protein>
    <submittedName>
        <fullName evidence="1">Uncharacterized protein</fullName>
    </submittedName>
</protein>
<gene>
    <name evidence="1" type="primary">Acey_s0315.g2273</name>
    <name evidence="1" type="ORF">Y032_0315g2273</name>
</gene>
<comment type="caution">
    <text evidence="1">The sequence shown here is derived from an EMBL/GenBank/DDBJ whole genome shotgun (WGS) entry which is preliminary data.</text>
</comment>